<evidence type="ECO:0000256" key="4">
    <source>
        <dbReference type="ARBA" id="ARBA00022833"/>
    </source>
</evidence>
<dbReference type="PANTHER" id="PTHR43311:SF1">
    <property type="entry name" value="GLUTAMYL-Q TRNA(ASP) SYNTHETASE"/>
    <property type="match status" value="1"/>
</dbReference>
<dbReference type="InterPro" id="IPR049940">
    <property type="entry name" value="GluQ/Sye"/>
</dbReference>
<evidence type="ECO:0000256" key="1">
    <source>
        <dbReference type="ARBA" id="ARBA00022598"/>
    </source>
</evidence>
<keyword evidence="2 7" id="KW-0479">Metal-binding</keyword>
<comment type="cofactor">
    <cofactor evidence="7">
        <name>Zn(2+)</name>
        <dbReference type="ChEBI" id="CHEBI:29105"/>
    </cofactor>
    <text evidence="7">Binds 1 zinc ion per subunit.</text>
</comment>
<organism evidence="10 11">
    <name type="scientific">Mailhella massiliensis</name>
    <dbReference type="NCBI Taxonomy" id="1903261"/>
    <lineage>
        <taxon>Bacteria</taxon>
        <taxon>Pseudomonadati</taxon>
        <taxon>Thermodesulfobacteriota</taxon>
        <taxon>Desulfovibrionia</taxon>
        <taxon>Desulfovibrionales</taxon>
        <taxon>Desulfovibrionaceae</taxon>
        <taxon>Mailhella</taxon>
    </lineage>
</organism>
<dbReference type="EC" id="6.1.1.-" evidence="7"/>
<keyword evidence="3 7" id="KW-0547">Nucleotide-binding</keyword>
<dbReference type="Gene3D" id="3.40.50.620">
    <property type="entry name" value="HUPs"/>
    <property type="match status" value="1"/>
</dbReference>
<evidence type="ECO:0000259" key="9">
    <source>
        <dbReference type="Pfam" id="PF00749"/>
    </source>
</evidence>
<dbReference type="PANTHER" id="PTHR43311">
    <property type="entry name" value="GLUTAMATE--TRNA LIGASE"/>
    <property type="match status" value="1"/>
</dbReference>
<dbReference type="SUPFAM" id="SSF52374">
    <property type="entry name" value="Nucleotidylyl transferase"/>
    <property type="match status" value="1"/>
</dbReference>
<dbReference type="InterPro" id="IPR022380">
    <property type="entry name" value="Glu-Q_tRNA(Asp)_Synthase"/>
</dbReference>
<comment type="similarity">
    <text evidence="7">Belongs to the class-I aminoacyl-tRNA synthetase family. GluQ subfamily.</text>
</comment>
<feature type="binding site" evidence="7">
    <location>
        <position position="218"/>
    </location>
    <ligand>
        <name>L-glutamate</name>
        <dbReference type="ChEBI" id="CHEBI:29985"/>
    </ligand>
</feature>
<feature type="binding site" evidence="7">
    <location>
        <position position="134"/>
    </location>
    <ligand>
        <name>Zn(2+)</name>
        <dbReference type="ChEBI" id="CHEBI:29105"/>
    </ligand>
</feature>
<dbReference type="RefSeq" id="WP_304120711.1">
    <property type="nucleotide sequence ID" value="NZ_DYZA01000037.1"/>
</dbReference>
<evidence type="ECO:0000256" key="7">
    <source>
        <dbReference type="HAMAP-Rule" id="MF_01428"/>
    </source>
</evidence>
<feature type="binding site" evidence="7">
    <location>
        <position position="200"/>
    </location>
    <ligand>
        <name>L-glutamate</name>
        <dbReference type="ChEBI" id="CHEBI:29985"/>
    </ligand>
</feature>
<evidence type="ECO:0000256" key="2">
    <source>
        <dbReference type="ARBA" id="ARBA00022723"/>
    </source>
</evidence>
<dbReference type="Proteomes" id="UP000698963">
    <property type="component" value="Unassembled WGS sequence"/>
</dbReference>
<comment type="function">
    <text evidence="7">Catalyzes the tRNA-independent activation of glutamate in presence of ATP and the subsequent transfer of glutamate onto a tRNA(Asp). Glutamate is transferred on the 2-amino-5-(4,5-dihydroxy-2-cyclopenten-1-yl) moiety of the queuosine in the wobble position of the QUC anticodon.</text>
</comment>
<protein>
    <recommendedName>
        <fullName evidence="7">Glutamyl-Q tRNA(Asp) synthetase</fullName>
        <shortName evidence="7">Glu-Q-RSs</shortName>
        <ecNumber evidence="7">6.1.1.-</ecNumber>
    </recommendedName>
</protein>
<dbReference type="InterPro" id="IPR001412">
    <property type="entry name" value="aa-tRNA-synth_I_CS"/>
</dbReference>
<reference evidence="10" key="1">
    <citation type="journal article" date="2021" name="PeerJ">
        <title>Extensive microbial diversity within the chicken gut microbiome revealed by metagenomics and culture.</title>
        <authorList>
            <person name="Gilroy R."/>
            <person name="Ravi A."/>
            <person name="Getino M."/>
            <person name="Pursley I."/>
            <person name="Horton D.L."/>
            <person name="Alikhan N.F."/>
            <person name="Baker D."/>
            <person name="Gharbi K."/>
            <person name="Hall N."/>
            <person name="Watson M."/>
            <person name="Adriaenssens E.M."/>
            <person name="Foster-Nyarko E."/>
            <person name="Jarju S."/>
            <person name="Secka A."/>
            <person name="Antonio M."/>
            <person name="Oren A."/>
            <person name="Chaudhuri R.R."/>
            <person name="La Ragione R."/>
            <person name="Hildebrand F."/>
            <person name="Pallen M.J."/>
        </authorList>
    </citation>
    <scope>NUCLEOTIDE SEQUENCE</scope>
    <source>
        <strain evidence="10">ChiGjej2B2-19336</strain>
    </source>
</reference>
<evidence type="ECO:0000256" key="8">
    <source>
        <dbReference type="RuleBase" id="RU363037"/>
    </source>
</evidence>
<evidence type="ECO:0000256" key="5">
    <source>
        <dbReference type="ARBA" id="ARBA00022840"/>
    </source>
</evidence>
<reference evidence="10" key="2">
    <citation type="submission" date="2021-09" db="EMBL/GenBank/DDBJ databases">
        <authorList>
            <person name="Gilroy R."/>
        </authorList>
    </citation>
    <scope>NUCLEOTIDE SEQUENCE</scope>
    <source>
        <strain evidence="10">ChiGjej2B2-19336</strain>
    </source>
</reference>
<dbReference type="HAMAP" id="MF_01428">
    <property type="entry name" value="Glu_Q_tRNA_synth"/>
    <property type="match status" value="1"/>
</dbReference>
<dbReference type="GO" id="GO:0006400">
    <property type="term" value="P:tRNA modification"/>
    <property type="evidence" value="ECO:0007669"/>
    <property type="project" value="InterPro"/>
</dbReference>
<feature type="binding site" evidence="7">
    <location>
        <position position="138"/>
    </location>
    <ligand>
        <name>Zn(2+)</name>
        <dbReference type="ChEBI" id="CHEBI:29105"/>
    </ligand>
</feature>
<evidence type="ECO:0000313" key="10">
    <source>
        <dbReference type="EMBL" id="HJD96414.1"/>
    </source>
</evidence>
<feature type="binding site" evidence="7">
    <location>
        <position position="43"/>
    </location>
    <ligand>
        <name>L-glutamate</name>
        <dbReference type="ChEBI" id="CHEBI:29985"/>
    </ligand>
</feature>
<feature type="binding site" evidence="7">
    <location>
        <begin position="7"/>
        <end position="11"/>
    </location>
    <ligand>
        <name>L-glutamate</name>
        <dbReference type="ChEBI" id="CHEBI:29985"/>
    </ligand>
</feature>
<name>A0A921AUM6_9BACT</name>
<proteinExistence type="inferred from homology"/>
<keyword evidence="8" id="KW-0648">Protein biosynthesis</keyword>
<feature type="domain" description="Glutamyl/glutaminyl-tRNA synthetase class Ib catalytic" evidence="9">
    <location>
        <begin position="7"/>
        <end position="283"/>
    </location>
</feature>
<feature type="short sequence motif" description="'HIGH' region" evidence="7">
    <location>
        <begin position="10"/>
        <end position="20"/>
    </location>
</feature>
<keyword evidence="6 7" id="KW-0030">Aminoacyl-tRNA synthetase</keyword>
<dbReference type="Pfam" id="PF00749">
    <property type="entry name" value="tRNA-synt_1c"/>
    <property type="match status" value="1"/>
</dbReference>
<keyword evidence="4 7" id="KW-0862">Zinc</keyword>
<dbReference type="NCBIfam" id="NF004315">
    <property type="entry name" value="PRK05710.1-4"/>
    <property type="match status" value="1"/>
</dbReference>
<dbReference type="PRINTS" id="PR00987">
    <property type="entry name" value="TRNASYNTHGLU"/>
</dbReference>
<dbReference type="GO" id="GO:0006424">
    <property type="term" value="P:glutamyl-tRNA aminoacylation"/>
    <property type="evidence" value="ECO:0007669"/>
    <property type="project" value="InterPro"/>
</dbReference>
<evidence type="ECO:0000256" key="3">
    <source>
        <dbReference type="ARBA" id="ARBA00022741"/>
    </source>
</evidence>
<dbReference type="InterPro" id="IPR000924">
    <property type="entry name" value="Glu/Gln-tRNA-synth"/>
</dbReference>
<evidence type="ECO:0000313" key="11">
    <source>
        <dbReference type="Proteomes" id="UP000698963"/>
    </source>
</evidence>
<dbReference type="GO" id="GO:0008270">
    <property type="term" value="F:zinc ion binding"/>
    <property type="evidence" value="ECO:0007669"/>
    <property type="project" value="UniProtKB-UniRule"/>
</dbReference>
<dbReference type="GO" id="GO:0005829">
    <property type="term" value="C:cytosol"/>
    <property type="evidence" value="ECO:0007669"/>
    <property type="project" value="TreeGrafter"/>
</dbReference>
<comment type="caution">
    <text evidence="10">The sequence shown here is derived from an EMBL/GenBank/DDBJ whole genome shotgun (WGS) entry which is preliminary data.</text>
</comment>
<sequence>MKKPVGRFAPSPTGLLHLGNAWSFFLAWLAARAEGGRIILRHEDIDPARSRKEWMDAIERDLLWLGLDWDEGPDDGPHAPYRQSRSSGFYESALESLKARGFVYPCYCTRKELRTLAGAPHGAADGLGDAGAAYPGACRNLTEKERAQKEAEGRRPALRLLCPDGDTESFTDLVLGPQRLTLKECGGDFALRRSDGVWAYQLAVVVDDMRMEVTQVVRGEDILLSTPRQLLLYRFLGGTPPAFAHIPLLHDARGERLAKRHKSLSIAALREAGCSPEAVAGRLAHLAGLQERPGPVRPAALAERIGGPFPWHLLPKGRILVPDGAERIWK</sequence>
<dbReference type="InterPro" id="IPR020058">
    <property type="entry name" value="Glu/Gln-tRNA-synth_Ib_cat-dom"/>
</dbReference>
<gene>
    <name evidence="10" type="primary">gluQRS</name>
    <name evidence="7" type="synonym">gluQ</name>
    <name evidence="10" type="ORF">K8W16_02045</name>
</gene>
<dbReference type="GO" id="GO:0005524">
    <property type="term" value="F:ATP binding"/>
    <property type="evidence" value="ECO:0007669"/>
    <property type="project" value="UniProtKB-KW"/>
</dbReference>
<evidence type="ECO:0000256" key="6">
    <source>
        <dbReference type="ARBA" id="ARBA00023146"/>
    </source>
</evidence>
<keyword evidence="1 7" id="KW-0436">Ligase</keyword>
<dbReference type="EMBL" id="DYZA01000037">
    <property type="protein sequence ID" value="HJD96414.1"/>
    <property type="molecule type" value="Genomic_DNA"/>
</dbReference>
<dbReference type="InterPro" id="IPR014729">
    <property type="entry name" value="Rossmann-like_a/b/a_fold"/>
</dbReference>
<accession>A0A921AUM6</accession>
<feature type="binding site" evidence="7">
    <location>
        <position position="259"/>
    </location>
    <ligand>
        <name>ATP</name>
        <dbReference type="ChEBI" id="CHEBI:30616"/>
    </ligand>
</feature>
<feature type="binding site" evidence="7">
    <location>
        <position position="106"/>
    </location>
    <ligand>
        <name>Zn(2+)</name>
        <dbReference type="ChEBI" id="CHEBI:29105"/>
    </ligand>
</feature>
<dbReference type="AlphaFoldDB" id="A0A921AUM6"/>
<feature type="binding site" evidence="7">
    <location>
        <position position="108"/>
    </location>
    <ligand>
        <name>Zn(2+)</name>
        <dbReference type="ChEBI" id="CHEBI:29105"/>
    </ligand>
</feature>
<keyword evidence="5 7" id="KW-0067">ATP-binding</keyword>
<feature type="short sequence motif" description="'KMSKS' region" evidence="7">
    <location>
        <begin position="256"/>
        <end position="260"/>
    </location>
</feature>
<dbReference type="PROSITE" id="PS00178">
    <property type="entry name" value="AA_TRNA_LIGASE_I"/>
    <property type="match status" value="1"/>
</dbReference>
<dbReference type="GO" id="GO:0004818">
    <property type="term" value="F:glutamate-tRNA ligase activity"/>
    <property type="evidence" value="ECO:0007669"/>
    <property type="project" value="TreeGrafter"/>
</dbReference>